<dbReference type="InterPro" id="IPR050223">
    <property type="entry name" value="D-isomer_2-hydroxyacid_DH"/>
</dbReference>
<evidence type="ECO:0000259" key="4">
    <source>
        <dbReference type="Pfam" id="PF00389"/>
    </source>
</evidence>
<dbReference type="HOGENOM" id="CLU_019796_1_2_9"/>
<sequence>MGKYKVVMSGKTWPNAYEKLAEHCDIQMWEGEGKIPQETLRDWLRDADGFFNIGHITVDEELLEAAPNLRVISQSGVGYDSVDVEACTKKGVPFSNTPGVLVEATADLTFGLLLSAARRIHEGYEKVKQGNWETVFGVDLFGKTLGIVGMGDIGSAVARRAKASGMNIVYHNRSRKHEAEKELDAVYLSFEELLHTADCIVCLVPLSDQSKGMFGEAEFKAMKNSAYFVNAARGGLVDTEALYEALKHEEIAYAALDVTDPEPLPADHKLLQLSNVLVTPHIGSATYETRNRMADLAVQNLLLGLEKKPLVTCVNEEVNYK</sequence>
<feature type="domain" description="D-isomer specific 2-hydroxyacid dehydrogenase NAD-binding" evidence="5">
    <location>
        <begin position="110"/>
        <end position="283"/>
    </location>
</feature>
<dbReference type="AlphaFoldDB" id="A0A0B6AHM7"/>
<feature type="domain" description="D-isomer specific 2-hydroxyacid dehydrogenase catalytic" evidence="4">
    <location>
        <begin position="16"/>
        <end position="315"/>
    </location>
</feature>
<dbReference type="PANTHER" id="PTHR10996:SF283">
    <property type="entry name" value="GLYOXYLATE_HYDROXYPYRUVATE REDUCTASE B"/>
    <property type="match status" value="1"/>
</dbReference>
<dbReference type="SUPFAM" id="SSF51735">
    <property type="entry name" value="NAD(P)-binding Rossmann-fold domains"/>
    <property type="match status" value="1"/>
</dbReference>
<dbReference type="SUPFAM" id="SSF52283">
    <property type="entry name" value="Formate/glycerate dehydrogenase catalytic domain-like"/>
    <property type="match status" value="1"/>
</dbReference>
<accession>A0A0B6AHM7</accession>
<dbReference type="GO" id="GO:0051287">
    <property type="term" value="F:NAD binding"/>
    <property type="evidence" value="ECO:0007669"/>
    <property type="project" value="InterPro"/>
</dbReference>
<dbReference type="KEGG" id="bmeg:BG04_399"/>
<dbReference type="InterPro" id="IPR006139">
    <property type="entry name" value="D-isomer_2_OHA_DH_cat_dom"/>
</dbReference>
<dbReference type="GeneID" id="93643908"/>
<dbReference type="GO" id="GO:0016618">
    <property type="term" value="F:hydroxypyruvate reductase [NAD(P)H] activity"/>
    <property type="evidence" value="ECO:0007669"/>
    <property type="project" value="TreeGrafter"/>
</dbReference>
<evidence type="ECO:0000313" key="6">
    <source>
        <dbReference type="EMBL" id="AJI20537.1"/>
    </source>
</evidence>
<dbReference type="PANTHER" id="PTHR10996">
    <property type="entry name" value="2-HYDROXYACID DEHYDROGENASE-RELATED"/>
    <property type="match status" value="1"/>
</dbReference>
<proteinExistence type="inferred from homology"/>
<evidence type="ECO:0000256" key="1">
    <source>
        <dbReference type="ARBA" id="ARBA00005854"/>
    </source>
</evidence>
<dbReference type="Gene3D" id="3.40.50.720">
    <property type="entry name" value="NAD(P)-binding Rossmann-like Domain"/>
    <property type="match status" value="2"/>
</dbReference>
<dbReference type="InterPro" id="IPR036291">
    <property type="entry name" value="NAD(P)-bd_dom_sf"/>
</dbReference>
<dbReference type="Pfam" id="PF02826">
    <property type="entry name" value="2-Hacid_dh_C"/>
    <property type="match status" value="1"/>
</dbReference>
<dbReference type="FunFam" id="3.40.50.720:FF:000462">
    <property type="entry name" value="Glyoxylate reductase (NADP+)"/>
    <property type="match status" value="1"/>
</dbReference>
<organism evidence="6 7">
    <name type="scientific">Priestia megaterium (strain ATCC 14581 / DSM 32 / CCUG 1817 / JCM 2506 / NBRC 15308 / NCIMB 9376 / NCTC 10342 / NRRL B-14308 / VKM B-512 / Ford 19)</name>
    <name type="common">Bacillus megaterium</name>
    <dbReference type="NCBI Taxonomy" id="1348623"/>
    <lineage>
        <taxon>Bacteria</taxon>
        <taxon>Bacillati</taxon>
        <taxon>Bacillota</taxon>
        <taxon>Bacilli</taxon>
        <taxon>Bacillales</taxon>
        <taxon>Bacillaceae</taxon>
        <taxon>Priestia</taxon>
    </lineage>
</organism>
<reference evidence="6 7" key="1">
    <citation type="journal article" date="2015" name="Genome Announc.">
        <title>Complete genome sequences for 35 biothreat assay-relevant bacillus species.</title>
        <authorList>
            <person name="Johnson S.L."/>
            <person name="Daligault H.E."/>
            <person name="Davenport K.W."/>
            <person name="Jaissle J."/>
            <person name="Frey K.G."/>
            <person name="Ladner J.T."/>
            <person name="Broomall S.M."/>
            <person name="Bishop-Lilly K.A."/>
            <person name="Bruce D.C."/>
            <person name="Gibbons H.S."/>
            <person name="Coyne S.R."/>
            <person name="Lo C.C."/>
            <person name="Meincke L."/>
            <person name="Munk A.C."/>
            <person name="Koroleva G.I."/>
            <person name="Rosenzweig C.N."/>
            <person name="Palacios G.F."/>
            <person name="Redden C.L."/>
            <person name="Minogue T.D."/>
            <person name="Chain P.S."/>
        </authorList>
    </citation>
    <scope>NUCLEOTIDE SEQUENCE [LARGE SCALE GENOMIC DNA]</scope>
    <source>
        <strain evidence="7">ATCC 14581 / DSM 32 / JCM 2506 / NBRC 15308 / NCIMB 9376 / NCTC 10342 / NRRL B-14308 / VKM B-512</strain>
    </source>
</reference>
<protein>
    <submittedName>
        <fullName evidence="6">Acetohydroxy acid isomeroreductase, catalytic domain protein</fullName>
    </submittedName>
</protein>
<dbReference type="GO" id="GO:0030267">
    <property type="term" value="F:glyoxylate reductase (NADPH) activity"/>
    <property type="evidence" value="ECO:0007669"/>
    <property type="project" value="TreeGrafter"/>
</dbReference>
<dbReference type="RefSeq" id="WP_034650132.1">
    <property type="nucleotide sequence ID" value="NZ_BCVB01000006.1"/>
</dbReference>
<dbReference type="Pfam" id="PF00389">
    <property type="entry name" value="2-Hacid_dh"/>
    <property type="match status" value="1"/>
</dbReference>
<dbReference type="GO" id="GO:0005829">
    <property type="term" value="C:cytosol"/>
    <property type="evidence" value="ECO:0007669"/>
    <property type="project" value="TreeGrafter"/>
</dbReference>
<name>A0A0B6AHM7_PRIM2</name>
<keyword evidence="2 3" id="KW-0560">Oxidoreductase</keyword>
<evidence type="ECO:0000259" key="5">
    <source>
        <dbReference type="Pfam" id="PF02826"/>
    </source>
</evidence>
<dbReference type="InterPro" id="IPR029753">
    <property type="entry name" value="D-isomer_DH_CS"/>
</dbReference>
<evidence type="ECO:0000256" key="3">
    <source>
        <dbReference type="RuleBase" id="RU003719"/>
    </source>
</evidence>
<dbReference type="CDD" id="cd05301">
    <property type="entry name" value="GDH"/>
    <property type="match status" value="1"/>
</dbReference>
<evidence type="ECO:0000313" key="7">
    <source>
        <dbReference type="Proteomes" id="UP000031829"/>
    </source>
</evidence>
<evidence type="ECO:0000256" key="2">
    <source>
        <dbReference type="ARBA" id="ARBA00023002"/>
    </source>
</evidence>
<dbReference type="InterPro" id="IPR006140">
    <property type="entry name" value="D-isomer_DH_NAD-bd"/>
</dbReference>
<gene>
    <name evidence="6" type="ORF">BG04_399</name>
</gene>
<comment type="similarity">
    <text evidence="1 3">Belongs to the D-isomer specific 2-hydroxyacid dehydrogenase family.</text>
</comment>
<dbReference type="EMBL" id="CP009920">
    <property type="protein sequence ID" value="AJI20537.1"/>
    <property type="molecule type" value="Genomic_DNA"/>
</dbReference>
<dbReference type="PROSITE" id="PS00671">
    <property type="entry name" value="D_2_HYDROXYACID_DH_3"/>
    <property type="match status" value="1"/>
</dbReference>
<dbReference type="Proteomes" id="UP000031829">
    <property type="component" value="Chromosome"/>
</dbReference>